<reference evidence="1" key="2">
    <citation type="submission" date="2020-09" db="EMBL/GenBank/DDBJ databases">
        <authorList>
            <person name="Sun Q."/>
            <person name="Zhou Y."/>
        </authorList>
    </citation>
    <scope>NUCLEOTIDE SEQUENCE</scope>
    <source>
        <strain evidence="1">CGMCC 1.12813</strain>
    </source>
</reference>
<dbReference type="EMBL" id="BMGB01000001">
    <property type="protein sequence ID" value="GGA93012.1"/>
    <property type="molecule type" value="Genomic_DNA"/>
</dbReference>
<name>A0A916WFP3_9MICO</name>
<evidence type="ECO:0000313" key="2">
    <source>
        <dbReference type="Proteomes" id="UP000606922"/>
    </source>
</evidence>
<proteinExistence type="predicted"/>
<evidence type="ECO:0000313" key="1">
    <source>
        <dbReference type="EMBL" id="GGA93012.1"/>
    </source>
</evidence>
<comment type="caution">
    <text evidence="1">The sequence shown here is derived from an EMBL/GenBank/DDBJ whole genome shotgun (WGS) entry which is preliminary data.</text>
</comment>
<sequence>MHVGPCSCLWYDVTSLSSALSELTSSYVALPIEAASVRYLADAIVIHISGDIHLQVVRVDHIGWDSEGDEVGNICVCCDLLEGATADGLVAEHGLRALSGRDENCDVVADVSPMEGACSRRG</sequence>
<gene>
    <name evidence="1" type="ORF">GCM10010979_04460</name>
</gene>
<keyword evidence="2" id="KW-1185">Reference proteome</keyword>
<protein>
    <submittedName>
        <fullName evidence="1">Uncharacterized protein</fullName>
    </submittedName>
</protein>
<reference evidence="1" key="1">
    <citation type="journal article" date="2014" name="Int. J. Syst. Evol. Microbiol.">
        <title>Complete genome sequence of Corynebacterium casei LMG S-19264T (=DSM 44701T), isolated from a smear-ripened cheese.</title>
        <authorList>
            <consortium name="US DOE Joint Genome Institute (JGI-PGF)"/>
            <person name="Walter F."/>
            <person name="Albersmeier A."/>
            <person name="Kalinowski J."/>
            <person name="Ruckert C."/>
        </authorList>
    </citation>
    <scope>NUCLEOTIDE SEQUENCE</scope>
    <source>
        <strain evidence="1">CGMCC 1.12813</strain>
    </source>
</reference>
<accession>A0A916WFP3</accession>
<dbReference type="AlphaFoldDB" id="A0A916WFP3"/>
<dbReference type="Proteomes" id="UP000606922">
    <property type="component" value="Unassembled WGS sequence"/>
</dbReference>
<organism evidence="1 2">
    <name type="scientific">Conyzicola nivalis</name>
    <dbReference type="NCBI Taxonomy" id="1477021"/>
    <lineage>
        <taxon>Bacteria</taxon>
        <taxon>Bacillati</taxon>
        <taxon>Actinomycetota</taxon>
        <taxon>Actinomycetes</taxon>
        <taxon>Micrococcales</taxon>
        <taxon>Microbacteriaceae</taxon>
        <taxon>Conyzicola</taxon>
    </lineage>
</organism>